<dbReference type="Proteomes" id="UP000230605">
    <property type="component" value="Chromosome 2"/>
</dbReference>
<keyword evidence="6" id="KW-1185">Reference proteome</keyword>
<accession>A0A2G5I0E6</accession>
<dbReference type="GO" id="GO:0043386">
    <property type="term" value="P:mycotoxin biosynthetic process"/>
    <property type="evidence" value="ECO:0007669"/>
    <property type="project" value="InterPro"/>
</dbReference>
<name>A0A2G5I0E6_CERBT</name>
<dbReference type="EMBL" id="LKMD01000102">
    <property type="protein sequence ID" value="PIA98269.1"/>
    <property type="molecule type" value="Genomic_DNA"/>
</dbReference>
<evidence type="ECO:0000256" key="2">
    <source>
        <dbReference type="SAM" id="Phobius"/>
    </source>
</evidence>
<keyword evidence="2" id="KW-1133">Transmembrane helix</keyword>
<reference evidence="3 5" key="1">
    <citation type="submission" date="2015-10" db="EMBL/GenBank/DDBJ databases">
        <title>The cercosporin biosynthetic gene cluster was horizontally transferred to several fungal lineages and shown to be expanded in Cercospora beticola based on microsynteny with recipient genomes.</title>
        <authorList>
            <person name="De Jonge R."/>
            <person name="Ebert M.K."/>
            <person name="Suttle J.C."/>
            <person name="Jurick Ii W.M."/>
            <person name="Secor G.A."/>
            <person name="Thomma B.P."/>
            <person name="Van De Peer Y."/>
            <person name="Bolton M.D."/>
        </authorList>
    </citation>
    <scope>NUCLEOTIDE SEQUENCE [LARGE SCALE GENOMIC DNA]</scope>
    <source>
        <strain evidence="3 5">09-40</strain>
    </source>
</reference>
<dbReference type="EMBL" id="CP134185">
    <property type="protein sequence ID" value="WPA98443.1"/>
    <property type="molecule type" value="Genomic_DNA"/>
</dbReference>
<sequence length="270" mass="30666">MGEQLSIEQETLLGHDVPQKLHRRHALSWLFTSLLLLSNLVFGLGWAITWFRIDHAQNLRSSSTLPSTAKQALHDNIASVHKLPQRPVQFHWYTRYSSLNYTESESAWNDINTAHGYIAVDHEYAEQNNWSPSMAVPEDGGKALYLLESYHQLHCLKIVRKLFFESQAGLPLTLPVQHVRHCFDAFRQFIMCHADATPLYTLGHHTSGDGQWHMCNDWSALRQYATERSACFHDRVGHEAVEDQFGDCDDGSDGLVVDEPAIDLSSIMPG</sequence>
<dbReference type="PANTHER" id="PTHR33365">
    <property type="entry name" value="YALI0B05434P"/>
    <property type="match status" value="1"/>
</dbReference>
<dbReference type="PANTHER" id="PTHR33365:SF6">
    <property type="entry name" value="OXIDASE USTYA"/>
    <property type="match status" value="1"/>
</dbReference>
<comment type="similarity">
    <text evidence="1">Belongs to the ustYa family.</text>
</comment>
<evidence type="ECO:0000313" key="4">
    <source>
        <dbReference type="EMBL" id="WPA98443.1"/>
    </source>
</evidence>
<dbReference type="InterPro" id="IPR021765">
    <property type="entry name" value="UstYa-like"/>
</dbReference>
<feature type="transmembrane region" description="Helical" evidence="2">
    <location>
        <begin position="29"/>
        <end position="51"/>
    </location>
</feature>
<gene>
    <name evidence="3" type="ORF">CB0940_05850</name>
    <name evidence="4" type="ORF">RHO25_003055</name>
</gene>
<dbReference type="Proteomes" id="UP001302367">
    <property type="component" value="Chromosome 2"/>
</dbReference>
<dbReference type="OrthoDB" id="3687641at2759"/>
<dbReference type="Pfam" id="PF11807">
    <property type="entry name" value="UstYa"/>
    <property type="match status" value="1"/>
</dbReference>
<reference evidence="4 6" key="2">
    <citation type="submission" date="2023-09" db="EMBL/GenBank/DDBJ databases">
        <title>Complete-Gapless Cercospora beticola genome.</title>
        <authorList>
            <person name="Wyatt N.A."/>
            <person name="Spanner R.E."/>
            <person name="Bolton M.D."/>
        </authorList>
    </citation>
    <scope>NUCLEOTIDE SEQUENCE [LARGE SCALE GENOMIC DNA]</scope>
    <source>
        <strain evidence="4">Cb09-40</strain>
    </source>
</reference>
<evidence type="ECO:0000256" key="1">
    <source>
        <dbReference type="ARBA" id="ARBA00035112"/>
    </source>
</evidence>
<organism evidence="3 5">
    <name type="scientific">Cercospora beticola</name>
    <name type="common">Sugarbeet leaf spot fungus</name>
    <dbReference type="NCBI Taxonomy" id="122368"/>
    <lineage>
        <taxon>Eukaryota</taxon>
        <taxon>Fungi</taxon>
        <taxon>Dikarya</taxon>
        <taxon>Ascomycota</taxon>
        <taxon>Pezizomycotina</taxon>
        <taxon>Dothideomycetes</taxon>
        <taxon>Dothideomycetidae</taxon>
        <taxon>Mycosphaerellales</taxon>
        <taxon>Mycosphaerellaceae</taxon>
        <taxon>Cercospora</taxon>
    </lineage>
</organism>
<evidence type="ECO:0000313" key="6">
    <source>
        <dbReference type="Proteomes" id="UP001302367"/>
    </source>
</evidence>
<evidence type="ECO:0000313" key="5">
    <source>
        <dbReference type="Proteomes" id="UP000230605"/>
    </source>
</evidence>
<proteinExistence type="inferred from homology"/>
<protein>
    <submittedName>
        <fullName evidence="3">Uncharacterized protein</fullName>
    </submittedName>
</protein>
<keyword evidence="2" id="KW-0472">Membrane</keyword>
<keyword evidence="2" id="KW-0812">Transmembrane</keyword>
<evidence type="ECO:0000313" key="3">
    <source>
        <dbReference type="EMBL" id="PIA98269.1"/>
    </source>
</evidence>
<dbReference type="AlphaFoldDB" id="A0A2G5I0E6"/>